<evidence type="ECO:0000259" key="1">
    <source>
        <dbReference type="PROSITE" id="PS51820"/>
    </source>
</evidence>
<dbReference type="SMART" id="SM00758">
    <property type="entry name" value="PA14"/>
    <property type="match status" value="1"/>
</dbReference>
<organism evidence="2 3">
    <name type="scientific">Paenibacillus gyeongsangnamensis</name>
    <dbReference type="NCBI Taxonomy" id="3388067"/>
    <lineage>
        <taxon>Bacteria</taxon>
        <taxon>Bacillati</taxon>
        <taxon>Bacillota</taxon>
        <taxon>Bacilli</taxon>
        <taxon>Bacillales</taxon>
        <taxon>Paenibacillaceae</taxon>
        <taxon>Paenibacillus</taxon>
    </lineage>
</organism>
<evidence type="ECO:0000313" key="2">
    <source>
        <dbReference type="EMBL" id="MCZ8516489.1"/>
    </source>
</evidence>
<dbReference type="PROSITE" id="PS51257">
    <property type="entry name" value="PROKAR_LIPOPROTEIN"/>
    <property type="match status" value="1"/>
</dbReference>
<dbReference type="Gene3D" id="3.90.182.10">
    <property type="entry name" value="Toxin - Anthrax Protective Antigen,domain 1"/>
    <property type="match status" value="1"/>
</dbReference>
<evidence type="ECO:0000313" key="3">
    <source>
        <dbReference type="Proteomes" id="UP001527882"/>
    </source>
</evidence>
<dbReference type="InterPro" id="IPR011658">
    <property type="entry name" value="PA14_dom"/>
</dbReference>
<gene>
    <name evidence="2" type="ORF">O9H85_29700</name>
</gene>
<feature type="domain" description="PA14" evidence="1">
    <location>
        <begin position="753"/>
        <end position="906"/>
    </location>
</feature>
<dbReference type="SUPFAM" id="SSF56988">
    <property type="entry name" value="Anthrax protective antigen"/>
    <property type="match status" value="1"/>
</dbReference>
<sequence>MKLKVLKIVRHLITPVLLVSISCSGIMKTSDSRHVLAASASNASSSTSDKMKKIGTWDGVTEKVTLETPYIDPAQQEVNFGMRSFYHVPWRGYMDTWDSSRFLNELGMGMNSIYANEADATMQVLSEAGITHGRTEMGWGLFSYDDETKFRDPKNQRNLEAILAAYKKYNVRPLILLNAHSSAPVPNKTIPIRLKKEANAGDRQIFVENTAGIIPGYTGLTGQAVRAAMFPVFTAVDSESGAITLSAPLEKPIKDSIDVNAVIFKYQPFQGIQFSDGKPNPAGMETVNGWIKYVETVSEFVRTQLGTEGKADAGFDLEVWNEYTFASEFLNSDNYYNPKLSFSKPLSYTEGGQTVTGSEAILGYTSKFIYNHQERFPGVNVISGFSNQRPWETGSGIWSGQAGFSKHLYTGYESGPISPESKLLNFPVDALNQPDNSGFSPVLYRSFPEYWYYYYQTESLVRDSTPYPNAYTVHSRFSSPGEGRNFQLWESETNWNRALLSDELTKTTGLKANDPSITNLLHQIGAKALLRMYTFFSSKGVNTITVYNAKENDSSYAVIPNSFFTKLQQNKYQLSDEVRKEIGPQLNVIKNIVNLMKTGKKIENPRPLGVDKLVEYKPQLVFEGDGTPEHPSRFNRDDFAVLPYQLDDNKFAIGYYVVTKNLAQVYDQSKSVTDPSRYQMPDQTFDLSLTNIRGKNAKVYSYDPVTDTTTSVAALEEGVTSLSVKLQSTDYPRFLIVEEDQSGPAINQATIGKISSGGVLSFTSNIDATATVSWGPYPLRTTGTFNLEEWNDDLFNSYNGVAQVEQINHDKSLPARKGSWRWTGTITPKYSEKYLFMANTDGAINGLWIDDQLVMDKNQTTGYIELREGETYNLKLDYANPYATPHSMSLYWSSPSQQKNLVAPTEDGKHKTTLQVKKDQIVSIPLDGMTTGDGVKLELTSDDGLYNAFPRWDNDTRGVIYNNTLRYTQ</sequence>
<dbReference type="InterPro" id="IPR037524">
    <property type="entry name" value="PA14/GLEYA"/>
</dbReference>
<reference evidence="2 3" key="1">
    <citation type="submission" date="2022-12" db="EMBL/GenBank/DDBJ databases">
        <title>Draft genome sequence of Paenibacillus sp. dW9.</title>
        <authorList>
            <person name="Choi E.-W."/>
            <person name="Kim D.-U."/>
        </authorList>
    </citation>
    <scope>NUCLEOTIDE SEQUENCE [LARGE SCALE GENOMIC DNA]</scope>
    <source>
        <strain evidence="3">dW9</strain>
    </source>
</reference>
<protein>
    <submittedName>
        <fullName evidence="2">PA14 domain-containing protein</fullName>
    </submittedName>
</protein>
<dbReference type="EMBL" id="JAQAGZ010000024">
    <property type="protein sequence ID" value="MCZ8516489.1"/>
    <property type="molecule type" value="Genomic_DNA"/>
</dbReference>
<name>A0ABT4QI08_9BACL</name>
<comment type="caution">
    <text evidence="2">The sequence shown here is derived from an EMBL/GenBank/DDBJ whole genome shotgun (WGS) entry which is preliminary data.</text>
</comment>
<accession>A0ABT4QI08</accession>
<dbReference type="Proteomes" id="UP001527882">
    <property type="component" value="Unassembled WGS sequence"/>
</dbReference>
<dbReference type="RefSeq" id="WP_269885026.1">
    <property type="nucleotide sequence ID" value="NZ_JAQAGZ010000024.1"/>
</dbReference>
<keyword evidence="3" id="KW-1185">Reference proteome</keyword>
<dbReference type="Pfam" id="PF07691">
    <property type="entry name" value="PA14"/>
    <property type="match status" value="1"/>
</dbReference>
<dbReference type="PROSITE" id="PS51820">
    <property type="entry name" value="PA14"/>
    <property type="match status" value="1"/>
</dbReference>
<proteinExistence type="predicted"/>